<dbReference type="InterPro" id="IPR003593">
    <property type="entry name" value="AAA+_ATPase"/>
</dbReference>
<dbReference type="PANTHER" id="PTHR24221:SF248">
    <property type="entry name" value="ABC TRANSPORTER TRANSMEMBRANE REGION"/>
    <property type="match status" value="1"/>
</dbReference>
<name>A0AAF1KFW3_9HYPH</name>
<dbReference type="SMART" id="SM00382">
    <property type="entry name" value="AAA"/>
    <property type="match status" value="1"/>
</dbReference>
<dbReference type="GO" id="GO:0005524">
    <property type="term" value="F:ATP binding"/>
    <property type="evidence" value="ECO:0007669"/>
    <property type="project" value="UniProtKB-KW"/>
</dbReference>
<dbReference type="SUPFAM" id="SSF52540">
    <property type="entry name" value="P-loop containing nucleoside triphosphate hydrolases"/>
    <property type="match status" value="1"/>
</dbReference>
<sequence>MVAITEYISDVEGVLMKIDNPFVAALRSYRQILSSIIVFSVAINALMFVSPLYMLQVYDRVLHSRSETTLLMITSLALVLLAIYSLLEWLRSRILVRAGLRFDDMISNGLFSRVVTTTLRQPQARSEFALSDIDRLRDFLTGPGLIAICDLPWMPVFLIVCFLFHPLVGVISLVGALLIFGLAILNEFMTKRTLNEASGHAQAAQQFASSALQNVEVVRALGMEHSLRSRWHDMHRTMLVKQVIASDRGGALQSLSKFIRMALQTIILGAGAYLSIEGEISGGSMIACSILMGRALQPIDQVVGQWKQFVGARQAYSRLSQIFSDVPVEQIRTQLPAPHGRLVVDQLTVVAPGQRMAVLQGISFHVQPGQAVAVVGSSGSGKSSLVRALVGVWPAHSGAVRLDGSELQHWQKDDLGRHLGYLPQSVELFAGTIAENISRFQSDALPEQIIAAATAARVHSMIQSLPNGYDTQIGPGGSSLSGGQRQRIGLSRALFGNPAVIILDEPNANLDSDGEEALFQVIGELKAAMKGVIFVSHKMSLVALAEKTLVLANGRAQSFGATRDIFQPKAMQAPERAFGSAPQPRHVA</sequence>
<evidence type="ECO:0000259" key="9">
    <source>
        <dbReference type="PROSITE" id="PS50893"/>
    </source>
</evidence>
<feature type="domain" description="ABC transmembrane type-1" evidence="10">
    <location>
        <begin position="36"/>
        <end position="311"/>
    </location>
</feature>
<dbReference type="InterPro" id="IPR027417">
    <property type="entry name" value="P-loop_NTPase"/>
</dbReference>
<dbReference type="Proteomes" id="UP000249499">
    <property type="component" value="Plasmid pRt1078"/>
</dbReference>
<comment type="subcellular location">
    <subcellularLocation>
        <location evidence="1">Cell membrane</location>
        <topology evidence="1">Multi-pass membrane protein</topology>
    </subcellularLocation>
</comment>
<dbReference type="SUPFAM" id="SSF90123">
    <property type="entry name" value="ABC transporter transmembrane region"/>
    <property type="match status" value="1"/>
</dbReference>
<dbReference type="GO" id="GO:0005886">
    <property type="term" value="C:plasma membrane"/>
    <property type="evidence" value="ECO:0007669"/>
    <property type="project" value="UniProtKB-SubCell"/>
</dbReference>
<feature type="transmembrane region" description="Helical" evidence="8">
    <location>
        <begin position="67"/>
        <end position="87"/>
    </location>
</feature>
<dbReference type="GO" id="GO:0034040">
    <property type="term" value="F:ATPase-coupled lipid transmembrane transporter activity"/>
    <property type="evidence" value="ECO:0007669"/>
    <property type="project" value="TreeGrafter"/>
</dbReference>
<dbReference type="InterPro" id="IPR003439">
    <property type="entry name" value="ABC_transporter-like_ATP-bd"/>
</dbReference>
<dbReference type="GO" id="GO:0030253">
    <property type="term" value="P:protein secretion by the type I secretion system"/>
    <property type="evidence" value="ECO:0007669"/>
    <property type="project" value="InterPro"/>
</dbReference>
<gene>
    <name evidence="11" type="ORF">PR017_21570</name>
</gene>
<dbReference type="Pfam" id="PF00005">
    <property type="entry name" value="ABC_tran"/>
    <property type="match status" value="1"/>
</dbReference>
<accession>A0AAF1KFW3</accession>
<dbReference type="InterPro" id="IPR047957">
    <property type="entry name" value="ABC_AprD-like_6TM"/>
</dbReference>
<geneLocation type="plasmid" evidence="11 12">
    <name>pRt1078</name>
</geneLocation>
<comment type="similarity">
    <text evidence="2">Belongs to the ABC transporter superfamily.</text>
</comment>
<dbReference type="GO" id="GO:0140359">
    <property type="term" value="F:ABC-type transporter activity"/>
    <property type="evidence" value="ECO:0007669"/>
    <property type="project" value="InterPro"/>
</dbReference>
<evidence type="ECO:0000313" key="12">
    <source>
        <dbReference type="Proteomes" id="UP000249499"/>
    </source>
</evidence>
<dbReference type="InterPro" id="IPR011527">
    <property type="entry name" value="ABC1_TM_dom"/>
</dbReference>
<dbReference type="Gene3D" id="3.40.50.300">
    <property type="entry name" value="P-loop containing nucleotide triphosphate hydrolases"/>
    <property type="match status" value="1"/>
</dbReference>
<protein>
    <submittedName>
        <fullName evidence="11">Type I secretion system permease/ATPase</fullName>
    </submittedName>
</protein>
<keyword evidence="7 8" id="KW-0472">Membrane</keyword>
<dbReference type="InterPro" id="IPR017871">
    <property type="entry name" value="ABC_transporter-like_CS"/>
</dbReference>
<evidence type="ECO:0000256" key="8">
    <source>
        <dbReference type="SAM" id="Phobius"/>
    </source>
</evidence>
<evidence type="ECO:0000259" key="10">
    <source>
        <dbReference type="PROSITE" id="PS50929"/>
    </source>
</evidence>
<dbReference type="EMBL" id="CP117256">
    <property type="protein sequence ID" value="WFR97757.1"/>
    <property type="molecule type" value="Genomic_DNA"/>
</dbReference>
<dbReference type="KEGG" id="rtu:PR017_21570"/>
<evidence type="ECO:0000256" key="7">
    <source>
        <dbReference type="ARBA" id="ARBA00023136"/>
    </source>
</evidence>
<dbReference type="NCBIfam" id="TIGR01842">
    <property type="entry name" value="type_I_sec_PrtD"/>
    <property type="match status" value="1"/>
</dbReference>
<feature type="transmembrane region" description="Helical" evidence="8">
    <location>
        <begin position="156"/>
        <end position="185"/>
    </location>
</feature>
<dbReference type="GO" id="GO:0030256">
    <property type="term" value="C:type I protein secretion system complex"/>
    <property type="evidence" value="ECO:0007669"/>
    <property type="project" value="InterPro"/>
</dbReference>
<evidence type="ECO:0000256" key="5">
    <source>
        <dbReference type="ARBA" id="ARBA00022840"/>
    </source>
</evidence>
<dbReference type="PROSITE" id="PS00211">
    <property type="entry name" value="ABC_TRANSPORTER_1"/>
    <property type="match status" value="1"/>
</dbReference>
<keyword evidence="6 8" id="KW-1133">Transmembrane helix</keyword>
<keyword evidence="11" id="KW-0614">Plasmid</keyword>
<reference evidence="11 12" key="1">
    <citation type="journal article" date="2018" name="Sci. Rep.">
        <title>Rhizobium tumorigenes sp. nov., a novel plant tumorigenic bacterium isolated from cane gall tumors on thornless blackberry.</title>
        <authorList>
            <person name="Kuzmanovi N."/>
            <person name="Smalla K."/>
            <person name="Gronow S."/>
            <person name="PuBawska J."/>
        </authorList>
    </citation>
    <scope>NUCLEOTIDE SEQUENCE [LARGE SCALE GENOMIC DNA]</scope>
    <source>
        <strain evidence="11 12">1078</strain>
    </source>
</reference>
<keyword evidence="3 8" id="KW-0812">Transmembrane</keyword>
<dbReference type="InterPro" id="IPR039421">
    <property type="entry name" value="Type_1_exporter"/>
</dbReference>
<evidence type="ECO:0000256" key="6">
    <source>
        <dbReference type="ARBA" id="ARBA00022989"/>
    </source>
</evidence>
<keyword evidence="12" id="KW-1185">Reference proteome</keyword>
<feature type="domain" description="ABC transporter" evidence="9">
    <location>
        <begin position="342"/>
        <end position="578"/>
    </location>
</feature>
<dbReference type="PROSITE" id="PS50893">
    <property type="entry name" value="ABC_TRANSPORTER_2"/>
    <property type="match status" value="1"/>
</dbReference>
<evidence type="ECO:0000256" key="4">
    <source>
        <dbReference type="ARBA" id="ARBA00022741"/>
    </source>
</evidence>
<proteinExistence type="inferred from homology"/>
<dbReference type="InterPro" id="IPR036640">
    <property type="entry name" value="ABC1_TM_sf"/>
</dbReference>
<dbReference type="CDD" id="cd18586">
    <property type="entry name" value="ABC_6TM_PrtD_like"/>
    <property type="match status" value="1"/>
</dbReference>
<keyword evidence="5" id="KW-0067">ATP-binding</keyword>
<dbReference type="Pfam" id="PF00664">
    <property type="entry name" value="ABC_membrane"/>
    <property type="match status" value="1"/>
</dbReference>
<evidence type="ECO:0000256" key="2">
    <source>
        <dbReference type="ARBA" id="ARBA00005417"/>
    </source>
</evidence>
<feature type="transmembrane region" description="Helical" evidence="8">
    <location>
        <begin position="32"/>
        <end position="55"/>
    </location>
</feature>
<evidence type="ECO:0000256" key="3">
    <source>
        <dbReference type="ARBA" id="ARBA00022692"/>
    </source>
</evidence>
<evidence type="ECO:0000313" key="11">
    <source>
        <dbReference type="EMBL" id="WFR97757.1"/>
    </source>
</evidence>
<dbReference type="PANTHER" id="PTHR24221">
    <property type="entry name" value="ATP-BINDING CASSETTE SUB-FAMILY B"/>
    <property type="match status" value="1"/>
</dbReference>
<evidence type="ECO:0000256" key="1">
    <source>
        <dbReference type="ARBA" id="ARBA00004651"/>
    </source>
</evidence>
<dbReference type="Gene3D" id="1.20.1560.10">
    <property type="entry name" value="ABC transporter type 1, transmembrane domain"/>
    <property type="match status" value="1"/>
</dbReference>
<dbReference type="GO" id="GO:0016887">
    <property type="term" value="F:ATP hydrolysis activity"/>
    <property type="evidence" value="ECO:0007669"/>
    <property type="project" value="InterPro"/>
</dbReference>
<dbReference type="InterPro" id="IPR010128">
    <property type="entry name" value="ATPase_T1SS_PrtD-like"/>
</dbReference>
<organism evidence="11 12">
    <name type="scientific">Rhizobium tumorigenes</name>
    <dbReference type="NCBI Taxonomy" id="2041385"/>
    <lineage>
        <taxon>Bacteria</taxon>
        <taxon>Pseudomonadati</taxon>
        <taxon>Pseudomonadota</taxon>
        <taxon>Alphaproteobacteria</taxon>
        <taxon>Hyphomicrobiales</taxon>
        <taxon>Rhizobiaceae</taxon>
        <taxon>Rhizobium/Agrobacterium group</taxon>
        <taxon>Rhizobium</taxon>
    </lineage>
</organism>
<dbReference type="PROSITE" id="PS50929">
    <property type="entry name" value="ABC_TM1F"/>
    <property type="match status" value="1"/>
</dbReference>
<reference evidence="12" key="2">
    <citation type="journal article" date="2023" name="MicrobiologyOpen">
        <title>Genomics of the tumorigenes clade of the family Rhizobiaceae and description of Rhizobium rhododendri sp. nov.</title>
        <authorList>
            <person name="Kuzmanovic N."/>
            <person name="diCenzo G.C."/>
            <person name="Bunk B."/>
            <person name="Sproeer C."/>
            <person name="Fruehling A."/>
            <person name="Neumann-Schaal M."/>
            <person name="Overmann J."/>
            <person name="Smalla K."/>
        </authorList>
    </citation>
    <scope>NUCLEOTIDE SEQUENCE [LARGE SCALE GENOMIC DNA]</scope>
    <source>
        <strain evidence="12">1078</strain>
        <plasmid evidence="12">pRt1078</plasmid>
    </source>
</reference>
<keyword evidence="4" id="KW-0547">Nucleotide-binding</keyword>
<dbReference type="RefSeq" id="WP_206423198.1">
    <property type="nucleotide sequence ID" value="NZ_CP117256.1"/>
</dbReference>
<dbReference type="AlphaFoldDB" id="A0AAF1KFW3"/>